<dbReference type="RefSeq" id="WP_146472049.1">
    <property type="nucleotide sequence ID" value="NZ_BNCF01000002.1"/>
</dbReference>
<dbReference type="Gene3D" id="3.90.470.20">
    <property type="entry name" value="4'-phosphopantetheinyl transferase domain"/>
    <property type="match status" value="1"/>
</dbReference>
<accession>A0A918YX69</accession>
<dbReference type="SUPFAM" id="SSF56214">
    <property type="entry name" value="4'-phosphopantetheinyl transferase"/>
    <property type="match status" value="2"/>
</dbReference>
<evidence type="ECO:0000256" key="2">
    <source>
        <dbReference type="ARBA" id="ARBA00022679"/>
    </source>
</evidence>
<dbReference type="EMBL" id="BNCF01000002">
    <property type="protein sequence ID" value="GHE27628.1"/>
    <property type="molecule type" value="Genomic_DNA"/>
</dbReference>
<comment type="similarity">
    <text evidence="1">Belongs to the P-Pant transferase superfamily. Gsp/Sfp/HetI/AcpT family.</text>
</comment>
<dbReference type="GO" id="GO:0005829">
    <property type="term" value="C:cytosol"/>
    <property type="evidence" value="ECO:0007669"/>
    <property type="project" value="TreeGrafter"/>
</dbReference>
<reference evidence="4" key="2">
    <citation type="submission" date="2020-09" db="EMBL/GenBank/DDBJ databases">
        <authorList>
            <person name="Sun Q."/>
            <person name="Kim S."/>
        </authorList>
    </citation>
    <scope>NUCLEOTIDE SEQUENCE</scope>
    <source>
        <strain evidence="4">KCTC 32020</strain>
    </source>
</reference>
<gene>
    <name evidence="4" type="primary">hetI</name>
    <name evidence="4" type="ORF">GCM10007167_06370</name>
</gene>
<dbReference type="InterPro" id="IPR050559">
    <property type="entry name" value="P-Pant_transferase_sf"/>
</dbReference>
<evidence type="ECO:0000259" key="3">
    <source>
        <dbReference type="Pfam" id="PF01648"/>
    </source>
</evidence>
<dbReference type="InterPro" id="IPR037143">
    <property type="entry name" value="4-PPantetheinyl_Trfase_dom_sf"/>
</dbReference>
<evidence type="ECO:0000313" key="5">
    <source>
        <dbReference type="Proteomes" id="UP000636453"/>
    </source>
</evidence>
<dbReference type="GO" id="GO:0008897">
    <property type="term" value="F:holo-[acyl-carrier-protein] synthase activity"/>
    <property type="evidence" value="ECO:0007669"/>
    <property type="project" value="InterPro"/>
</dbReference>
<proteinExistence type="inferred from homology"/>
<protein>
    <submittedName>
        <fullName evidence="4">4'-phosphopantetheinyl transferase</fullName>
    </submittedName>
</protein>
<dbReference type="AlphaFoldDB" id="A0A918YX69"/>
<sequence>MNASGFHRAPVRWAWRPHRPQRRAEDEARPWLAAAVGVAPEALALARDARNRPCLQGAQARFDCNWSHSGEHLLLALGEGVRVGADVERVRERPRALALAERYFGADEAAWLRAQPEAARPLAFARLWCLKEAVLKAHGHGLAFGLDRVAFALDPSPAIVRLDPALGEAGDWRVRLIDAPPGYAAALAWRRREG</sequence>
<dbReference type="Proteomes" id="UP000636453">
    <property type="component" value="Unassembled WGS sequence"/>
</dbReference>
<reference evidence="4" key="1">
    <citation type="journal article" date="2014" name="Int. J. Syst. Evol. Microbiol.">
        <title>Complete genome sequence of Corynebacterium casei LMG S-19264T (=DSM 44701T), isolated from a smear-ripened cheese.</title>
        <authorList>
            <consortium name="US DOE Joint Genome Institute (JGI-PGF)"/>
            <person name="Walter F."/>
            <person name="Albersmeier A."/>
            <person name="Kalinowski J."/>
            <person name="Ruckert C."/>
        </authorList>
    </citation>
    <scope>NUCLEOTIDE SEQUENCE</scope>
    <source>
        <strain evidence="4">KCTC 32020</strain>
    </source>
</reference>
<dbReference type="PANTHER" id="PTHR12215:SF10">
    <property type="entry name" value="L-AMINOADIPATE-SEMIALDEHYDE DEHYDROGENASE-PHOSPHOPANTETHEINYL TRANSFERASE"/>
    <property type="match status" value="1"/>
</dbReference>
<organism evidence="4 5">
    <name type="scientific">Vulcaniibacterium thermophilum</name>
    <dbReference type="NCBI Taxonomy" id="1169913"/>
    <lineage>
        <taxon>Bacteria</taxon>
        <taxon>Pseudomonadati</taxon>
        <taxon>Pseudomonadota</taxon>
        <taxon>Gammaproteobacteria</taxon>
        <taxon>Lysobacterales</taxon>
        <taxon>Lysobacteraceae</taxon>
        <taxon>Vulcaniibacterium</taxon>
    </lineage>
</organism>
<dbReference type="OrthoDB" id="9808281at2"/>
<comment type="caution">
    <text evidence="4">The sequence shown here is derived from an EMBL/GenBank/DDBJ whole genome shotgun (WGS) entry which is preliminary data.</text>
</comment>
<keyword evidence="5" id="KW-1185">Reference proteome</keyword>
<dbReference type="GO" id="GO:0000287">
    <property type="term" value="F:magnesium ion binding"/>
    <property type="evidence" value="ECO:0007669"/>
    <property type="project" value="InterPro"/>
</dbReference>
<feature type="domain" description="4'-phosphopantetheinyl transferase" evidence="3">
    <location>
        <begin position="82"/>
        <end position="187"/>
    </location>
</feature>
<evidence type="ECO:0000256" key="1">
    <source>
        <dbReference type="ARBA" id="ARBA00010990"/>
    </source>
</evidence>
<dbReference type="GO" id="GO:0019878">
    <property type="term" value="P:lysine biosynthetic process via aminoadipic acid"/>
    <property type="evidence" value="ECO:0007669"/>
    <property type="project" value="TreeGrafter"/>
</dbReference>
<evidence type="ECO:0000313" key="4">
    <source>
        <dbReference type="EMBL" id="GHE27628.1"/>
    </source>
</evidence>
<dbReference type="PANTHER" id="PTHR12215">
    <property type="entry name" value="PHOSPHOPANTETHEINE TRANSFERASE"/>
    <property type="match status" value="1"/>
</dbReference>
<dbReference type="Pfam" id="PF01648">
    <property type="entry name" value="ACPS"/>
    <property type="match status" value="1"/>
</dbReference>
<dbReference type="InterPro" id="IPR008278">
    <property type="entry name" value="4-PPantetheinyl_Trfase_dom"/>
</dbReference>
<name>A0A918YX69_9GAMM</name>
<keyword evidence="2 4" id="KW-0808">Transferase</keyword>